<proteinExistence type="inferred from homology"/>
<evidence type="ECO:0000256" key="2">
    <source>
        <dbReference type="ARBA" id="ARBA00006275"/>
    </source>
</evidence>
<evidence type="ECO:0000256" key="5">
    <source>
        <dbReference type="ARBA" id="ARBA00023237"/>
    </source>
</evidence>
<dbReference type="InterPro" id="IPR033985">
    <property type="entry name" value="SusD-like_N"/>
</dbReference>
<name>A0A1H3XDP8_9BACT</name>
<evidence type="ECO:0000256" key="1">
    <source>
        <dbReference type="ARBA" id="ARBA00004442"/>
    </source>
</evidence>
<comment type="similarity">
    <text evidence="2">Belongs to the SusD family.</text>
</comment>
<dbReference type="PROSITE" id="PS51257">
    <property type="entry name" value="PROKAR_LIPOPROTEIN"/>
    <property type="match status" value="1"/>
</dbReference>
<keyword evidence="10" id="KW-1185">Reference proteome</keyword>
<dbReference type="RefSeq" id="WP_091395042.1">
    <property type="nucleotide sequence ID" value="NZ_FNQY01000005.1"/>
</dbReference>
<dbReference type="Pfam" id="PF07980">
    <property type="entry name" value="SusD_RagB"/>
    <property type="match status" value="1"/>
</dbReference>
<feature type="domain" description="SusD-like N-terminal" evidence="8">
    <location>
        <begin position="102"/>
        <end position="202"/>
    </location>
</feature>
<evidence type="ECO:0000313" key="10">
    <source>
        <dbReference type="Proteomes" id="UP000199041"/>
    </source>
</evidence>
<dbReference type="GO" id="GO:0009279">
    <property type="term" value="C:cell outer membrane"/>
    <property type="evidence" value="ECO:0007669"/>
    <property type="project" value="UniProtKB-SubCell"/>
</dbReference>
<gene>
    <name evidence="9" type="ORF">SAMN05192529_10572</name>
</gene>
<dbReference type="Proteomes" id="UP000199041">
    <property type="component" value="Unassembled WGS sequence"/>
</dbReference>
<evidence type="ECO:0000256" key="4">
    <source>
        <dbReference type="ARBA" id="ARBA00023136"/>
    </source>
</evidence>
<evidence type="ECO:0000259" key="8">
    <source>
        <dbReference type="Pfam" id="PF14322"/>
    </source>
</evidence>
<dbReference type="CDD" id="cd08977">
    <property type="entry name" value="SusD"/>
    <property type="match status" value="1"/>
</dbReference>
<evidence type="ECO:0000256" key="3">
    <source>
        <dbReference type="ARBA" id="ARBA00022729"/>
    </source>
</evidence>
<dbReference type="STRING" id="551991.SAMN05192529_10572"/>
<keyword evidence="4" id="KW-0472">Membrane</keyword>
<evidence type="ECO:0000259" key="7">
    <source>
        <dbReference type="Pfam" id="PF07980"/>
    </source>
</evidence>
<feature type="signal peptide" evidence="6">
    <location>
        <begin position="1"/>
        <end position="22"/>
    </location>
</feature>
<accession>A0A1H3XDP8</accession>
<dbReference type="SUPFAM" id="SSF48452">
    <property type="entry name" value="TPR-like"/>
    <property type="match status" value="1"/>
</dbReference>
<dbReference type="EMBL" id="FNQY01000005">
    <property type="protein sequence ID" value="SDZ96732.1"/>
    <property type="molecule type" value="Genomic_DNA"/>
</dbReference>
<dbReference type="Gene3D" id="1.25.40.390">
    <property type="match status" value="1"/>
</dbReference>
<comment type="subcellular location">
    <subcellularLocation>
        <location evidence="1">Cell outer membrane</location>
    </subcellularLocation>
</comment>
<keyword evidence="3 6" id="KW-0732">Signal</keyword>
<keyword evidence="5" id="KW-0998">Cell outer membrane</keyword>
<evidence type="ECO:0000313" key="9">
    <source>
        <dbReference type="EMBL" id="SDZ96732.1"/>
    </source>
</evidence>
<dbReference type="AlphaFoldDB" id="A0A1H3XDP8"/>
<evidence type="ECO:0000256" key="6">
    <source>
        <dbReference type="SAM" id="SignalP"/>
    </source>
</evidence>
<sequence length="511" mass="57713">MRSIKILLSTCLFLLVAASCNKKLDVDTNSMANESTEWKTLDDTRSNLIGVYALFRAALATNNDYWMWGELRNGDFVSTTRADLKAVIDGDLNASYSTLDEMKSWRRFYAIINAANLFIERSSEALVDPRYTTLNHDVDVAQVRALRAWAYFMMVRIWGDVPFITNSYDGQFPAIGKSDQSIVLSFCEKELVAAADILPFEYGVLDDPLLPGLYYTYGLTRFENTLISRNAAYALLAHIAAWQGHYADVDVYAQYVLDNYSNSNMYYLTTDELTDPSGVFYARGDYNQLLGFNFVYGHGETGTSGEGHLESWTLASPLITKPKPDIYVPVETINTVFTDRMDQRFGIDTLNGLPRTAYFTNYNAEIPIFSKIKVLGDGGTDGEFAIYSSAIIFSRLEEITLLKAEADAVLNKLNGVDGAIANLNLIRNKRGESSYDKEVDGDLIDAIFAERRRELMGEGWRWYDQVRYQKITNKDPDFVKLIQEGGIYWPIASSVLSANTNIQQNPYWINK</sequence>
<feature type="domain" description="RagB/SusD" evidence="7">
    <location>
        <begin position="389"/>
        <end position="508"/>
    </location>
</feature>
<organism evidence="9 10">
    <name type="scientific">Arachidicoccus rhizosphaerae</name>
    <dbReference type="NCBI Taxonomy" id="551991"/>
    <lineage>
        <taxon>Bacteria</taxon>
        <taxon>Pseudomonadati</taxon>
        <taxon>Bacteroidota</taxon>
        <taxon>Chitinophagia</taxon>
        <taxon>Chitinophagales</taxon>
        <taxon>Chitinophagaceae</taxon>
        <taxon>Arachidicoccus</taxon>
    </lineage>
</organism>
<reference evidence="9 10" key="1">
    <citation type="submission" date="2016-10" db="EMBL/GenBank/DDBJ databases">
        <authorList>
            <person name="de Groot N.N."/>
        </authorList>
    </citation>
    <scope>NUCLEOTIDE SEQUENCE [LARGE SCALE GENOMIC DNA]</scope>
    <source>
        <strain evidence="9 10">Vu-144</strain>
    </source>
</reference>
<feature type="chain" id="PRO_5011524586" evidence="6">
    <location>
        <begin position="23"/>
        <end position="511"/>
    </location>
</feature>
<dbReference type="OrthoDB" id="926893at2"/>
<dbReference type="InterPro" id="IPR011990">
    <property type="entry name" value="TPR-like_helical_dom_sf"/>
</dbReference>
<dbReference type="InterPro" id="IPR012944">
    <property type="entry name" value="SusD_RagB_dom"/>
</dbReference>
<dbReference type="Pfam" id="PF14322">
    <property type="entry name" value="SusD-like_3"/>
    <property type="match status" value="1"/>
</dbReference>
<protein>
    <submittedName>
        <fullName evidence="9">Starch-binding associating with outer membrane</fullName>
    </submittedName>
</protein>